<dbReference type="GO" id="GO:0015293">
    <property type="term" value="F:symporter activity"/>
    <property type="evidence" value="ECO:0007669"/>
    <property type="project" value="TreeGrafter"/>
</dbReference>
<dbReference type="InterPro" id="IPR011657">
    <property type="entry name" value="CNT_C_dom"/>
</dbReference>
<accession>A0A9P6NH91</accession>
<comment type="subcellular location">
    <subcellularLocation>
        <location evidence="1">Cell membrane</location>
        <topology evidence="1">Multi-pass membrane protein</topology>
    </subcellularLocation>
</comment>
<dbReference type="AlphaFoldDB" id="A0A9P6NH91"/>
<evidence type="ECO:0000256" key="5">
    <source>
        <dbReference type="ARBA" id="ARBA00022989"/>
    </source>
</evidence>
<evidence type="ECO:0000256" key="6">
    <source>
        <dbReference type="ARBA" id="ARBA00023136"/>
    </source>
</evidence>
<organism evidence="11 12">
    <name type="scientific">Cronartium quercuum f. sp. fusiforme G11</name>
    <dbReference type="NCBI Taxonomy" id="708437"/>
    <lineage>
        <taxon>Eukaryota</taxon>
        <taxon>Fungi</taxon>
        <taxon>Dikarya</taxon>
        <taxon>Basidiomycota</taxon>
        <taxon>Pucciniomycotina</taxon>
        <taxon>Pucciniomycetes</taxon>
        <taxon>Pucciniales</taxon>
        <taxon>Coleosporiaceae</taxon>
        <taxon>Cronartium</taxon>
    </lineage>
</organism>
<keyword evidence="3" id="KW-1003">Cell membrane</keyword>
<dbReference type="Pfam" id="PF07670">
    <property type="entry name" value="Gate"/>
    <property type="match status" value="1"/>
</dbReference>
<feature type="transmembrane region" description="Helical" evidence="7">
    <location>
        <begin position="134"/>
        <end position="155"/>
    </location>
</feature>
<dbReference type="InterPro" id="IPR008276">
    <property type="entry name" value="C_nuclsd_transpt"/>
</dbReference>
<name>A0A9P6NH91_9BASI</name>
<feature type="transmembrane region" description="Helical" evidence="7">
    <location>
        <begin position="44"/>
        <end position="63"/>
    </location>
</feature>
<evidence type="ECO:0000256" key="3">
    <source>
        <dbReference type="ARBA" id="ARBA00022475"/>
    </source>
</evidence>
<dbReference type="GO" id="GO:0005886">
    <property type="term" value="C:plasma membrane"/>
    <property type="evidence" value="ECO:0007669"/>
    <property type="project" value="UniProtKB-SubCell"/>
</dbReference>
<feature type="domain" description="Concentrative nucleoside transporter C-terminal" evidence="9">
    <location>
        <begin position="204"/>
        <end position="410"/>
    </location>
</feature>
<evidence type="ECO:0000256" key="7">
    <source>
        <dbReference type="SAM" id="Phobius"/>
    </source>
</evidence>
<protein>
    <recommendedName>
        <fullName evidence="13">Sodium/nucleoside cotransporter</fullName>
    </recommendedName>
</protein>
<feature type="transmembrane region" description="Helical" evidence="7">
    <location>
        <begin position="306"/>
        <end position="326"/>
    </location>
</feature>
<keyword evidence="5 7" id="KW-1133">Transmembrane helix</keyword>
<evidence type="ECO:0000313" key="12">
    <source>
        <dbReference type="Proteomes" id="UP000886653"/>
    </source>
</evidence>
<comment type="similarity">
    <text evidence="2">Belongs to the concentrative nucleoside transporter (CNT) (TC 2.A.41) family.</text>
</comment>
<feature type="transmembrane region" description="Helical" evidence="7">
    <location>
        <begin position="99"/>
        <end position="122"/>
    </location>
</feature>
<dbReference type="InterPro" id="IPR011642">
    <property type="entry name" value="Gate_dom"/>
</dbReference>
<feature type="transmembrane region" description="Helical" evidence="7">
    <location>
        <begin position="12"/>
        <end position="32"/>
    </location>
</feature>
<keyword evidence="6 7" id="KW-0472">Membrane</keyword>
<evidence type="ECO:0000313" key="11">
    <source>
        <dbReference type="EMBL" id="KAG0145918.1"/>
    </source>
</evidence>
<dbReference type="Pfam" id="PF07662">
    <property type="entry name" value="Nucleos_tra2_C"/>
    <property type="match status" value="1"/>
</dbReference>
<proteinExistence type="inferred from homology"/>
<keyword evidence="4 7" id="KW-0812">Transmembrane</keyword>
<feature type="domain" description="Nucleoside transporter/FeoB GTPase Gate" evidence="10">
    <location>
        <begin position="101"/>
        <end position="199"/>
    </location>
</feature>
<sequence length="438" mass="47962">MIGMPLRAGSSLRSRTVSLLGLIVLQGGFWLTSVDRTKIRWRTVILGLIFQQALALFVLHTSAGFDLFNWLATAFTDLLGQGTRAAGFFFNQQVMDQHWFFVNVLAAIIYFLALVQLLYYLGVMQWVLLNIGWLFFKVMGVSGAEAVVAVASPFVGQAESLALVRPFVDDMTEAEIHQAFTSGFSTIAGSVLAGYVALGMPAVYLISASMMSIPTSLAISKLRYPELGSPVTAGEISIPESKEKDLNLLHALSNGAWFGLRVAGMVLANVLSILALVYTIDGLLTWIGQFWSLDPHGPHPLTLELIFQYLFYPIAWLMGTPSADLLKISKLLGLKLVANEFVASLSQMKPEMTERGFLIATYSLCSFANLGSVGIQIGVMTSFAPDRKAEITKLAFSGLVCGFFCTIQTAGQLFLSPRTTFILYDLDLLHQANCNFKF</sequence>
<dbReference type="Pfam" id="PF01773">
    <property type="entry name" value="Nucleos_tra2_N"/>
    <property type="match status" value="1"/>
</dbReference>
<dbReference type="PANTHER" id="PTHR10590:SF4">
    <property type="entry name" value="SOLUTE CARRIER FAMILY 28 MEMBER 3"/>
    <property type="match status" value="1"/>
</dbReference>
<feature type="domain" description="Concentrative nucleoside transporter N-terminal" evidence="8">
    <location>
        <begin position="20"/>
        <end position="92"/>
    </location>
</feature>
<evidence type="ECO:0000259" key="10">
    <source>
        <dbReference type="Pfam" id="PF07670"/>
    </source>
</evidence>
<feature type="transmembrane region" description="Helical" evidence="7">
    <location>
        <begin position="262"/>
        <end position="286"/>
    </location>
</feature>
<feature type="transmembrane region" description="Helical" evidence="7">
    <location>
        <begin position="357"/>
        <end position="379"/>
    </location>
</feature>
<evidence type="ECO:0000259" key="8">
    <source>
        <dbReference type="Pfam" id="PF01773"/>
    </source>
</evidence>
<gene>
    <name evidence="11" type="ORF">CROQUDRAFT_45084</name>
</gene>
<feature type="transmembrane region" description="Helical" evidence="7">
    <location>
        <begin position="192"/>
        <end position="213"/>
    </location>
</feature>
<evidence type="ECO:0008006" key="13">
    <source>
        <dbReference type="Google" id="ProtNLM"/>
    </source>
</evidence>
<dbReference type="EMBL" id="MU167268">
    <property type="protein sequence ID" value="KAG0145918.1"/>
    <property type="molecule type" value="Genomic_DNA"/>
</dbReference>
<evidence type="ECO:0000256" key="2">
    <source>
        <dbReference type="ARBA" id="ARBA00009033"/>
    </source>
</evidence>
<dbReference type="GO" id="GO:0005337">
    <property type="term" value="F:nucleoside transmembrane transporter activity"/>
    <property type="evidence" value="ECO:0007669"/>
    <property type="project" value="InterPro"/>
</dbReference>
<evidence type="ECO:0000256" key="4">
    <source>
        <dbReference type="ARBA" id="ARBA00022692"/>
    </source>
</evidence>
<evidence type="ECO:0000256" key="1">
    <source>
        <dbReference type="ARBA" id="ARBA00004651"/>
    </source>
</evidence>
<feature type="transmembrane region" description="Helical" evidence="7">
    <location>
        <begin position="394"/>
        <end position="415"/>
    </location>
</feature>
<dbReference type="PANTHER" id="PTHR10590">
    <property type="entry name" value="SODIUM/NUCLEOSIDE COTRANSPORTER"/>
    <property type="match status" value="1"/>
</dbReference>
<comment type="caution">
    <text evidence="11">The sequence shown here is derived from an EMBL/GenBank/DDBJ whole genome shotgun (WGS) entry which is preliminary data.</text>
</comment>
<reference evidence="11" key="1">
    <citation type="submission" date="2013-11" db="EMBL/GenBank/DDBJ databases">
        <title>Genome sequence of the fusiform rust pathogen reveals effectors for host alternation and coevolution with pine.</title>
        <authorList>
            <consortium name="DOE Joint Genome Institute"/>
            <person name="Smith K."/>
            <person name="Pendleton A."/>
            <person name="Kubisiak T."/>
            <person name="Anderson C."/>
            <person name="Salamov A."/>
            <person name="Aerts A."/>
            <person name="Riley R."/>
            <person name="Clum A."/>
            <person name="Lindquist E."/>
            <person name="Ence D."/>
            <person name="Campbell M."/>
            <person name="Kronenberg Z."/>
            <person name="Feau N."/>
            <person name="Dhillon B."/>
            <person name="Hamelin R."/>
            <person name="Burleigh J."/>
            <person name="Smith J."/>
            <person name="Yandell M."/>
            <person name="Nelson C."/>
            <person name="Grigoriev I."/>
            <person name="Davis J."/>
        </authorList>
    </citation>
    <scope>NUCLEOTIDE SEQUENCE</scope>
    <source>
        <strain evidence="11">G11</strain>
    </source>
</reference>
<dbReference type="InterPro" id="IPR002668">
    <property type="entry name" value="CNT_N_dom"/>
</dbReference>
<evidence type="ECO:0000259" key="9">
    <source>
        <dbReference type="Pfam" id="PF07662"/>
    </source>
</evidence>
<dbReference type="OrthoDB" id="6075923at2759"/>
<keyword evidence="12" id="KW-1185">Reference proteome</keyword>
<dbReference type="Proteomes" id="UP000886653">
    <property type="component" value="Unassembled WGS sequence"/>
</dbReference>